<comment type="caution">
    <text evidence="4">The sequence shown here is derived from an EMBL/GenBank/DDBJ whole genome shotgun (WGS) entry which is preliminary data.</text>
</comment>
<protein>
    <submittedName>
        <fullName evidence="4">Transglycosylase SLT domain-containing protein</fullName>
    </submittedName>
</protein>
<evidence type="ECO:0000313" key="4">
    <source>
        <dbReference type="EMBL" id="MBD3665515.1"/>
    </source>
</evidence>
<dbReference type="Gene3D" id="1.10.530.10">
    <property type="match status" value="1"/>
</dbReference>
<comment type="similarity">
    <text evidence="1">Belongs to the virb1 family.</text>
</comment>
<dbReference type="InterPro" id="IPR023346">
    <property type="entry name" value="Lysozyme-like_dom_sf"/>
</dbReference>
<accession>A0A927HHR2</accession>
<dbReference type="Pfam" id="PF01464">
    <property type="entry name" value="SLT"/>
    <property type="match status" value="1"/>
</dbReference>
<dbReference type="InterPro" id="IPR008258">
    <property type="entry name" value="Transglycosylase_SLT_dom_1"/>
</dbReference>
<dbReference type="RefSeq" id="WP_191076487.1">
    <property type="nucleotide sequence ID" value="NZ_JACTAG010000002.1"/>
</dbReference>
<proteinExistence type="inferred from homology"/>
<evidence type="ECO:0000256" key="2">
    <source>
        <dbReference type="SAM" id="SignalP"/>
    </source>
</evidence>
<keyword evidence="2" id="KW-0732">Signal</keyword>
<sequence length="240" mass="26782">MPLPRITETSYRVYLCCALCWASSSAVWVSLAHSATPDPVHVCDLAAKRAAQQTGVPLNVLRAITRTETGRRTSLQLQPWPWTVNMEGNGVWFDTESEAHVYVFRHFKRGARSFDVGCFQLNYKWHGQAFDSIEQMFDPVKNAVYAAGFLKRLHAELGDWNKAAGAYHSRTHKYAARYMKRYAANYANLQEPEQVSPLDGPYRANRFPLLRARDGGAAAGSLVPLDTAAGVPFFSPRDGG</sequence>
<evidence type="ECO:0000259" key="3">
    <source>
        <dbReference type="Pfam" id="PF01464"/>
    </source>
</evidence>
<feature type="signal peptide" evidence="2">
    <location>
        <begin position="1"/>
        <end position="26"/>
    </location>
</feature>
<evidence type="ECO:0000313" key="5">
    <source>
        <dbReference type="Proteomes" id="UP000635142"/>
    </source>
</evidence>
<gene>
    <name evidence="4" type="ORF">H9Q16_16400</name>
</gene>
<reference evidence="4" key="1">
    <citation type="submission" date="2020-08" db="EMBL/GenBank/DDBJ databases">
        <title>Sulfitobacter aestuariivivens sp. nov., isolated from a tidal flat.</title>
        <authorList>
            <person name="Park S."/>
            <person name="Yoon J.-H."/>
        </authorList>
    </citation>
    <scope>NUCLEOTIDE SEQUENCE</scope>
    <source>
        <strain evidence="4">TSTF-M16</strain>
    </source>
</reference>
<dbReference type="EMBL" id="JACTAG010000002">
    <property type="protein sequence ID" value="MBD3665515.1"/>
    <property type="molecule type" value="Genomic_DNA"/>
</dbReference>
<name>A0A927HHR2_9RHOB</name>
<organism evidence="4 5">
    <name type="scientific">Sulfitobacter aestuariivivens</name>
    <dbReference type="NCBI Taxonomy" id="2766981"/>
    <lineage>
        <taxon>Bacteria</taxon>
        <taxon>Pseudomonadati</taxon>
        <taxon>Pseudomonadota</taxon>
        <taxon>Alphaproteobacteria</taxon>
        <taxon>Rhodobacterales</taxon>
        <taxon>Roseobacteraceae</taxon>
        <taxon>Sulfitobacter</taxon>
    </lineage>
</organism>
<dbReference type="AlphaFoldDB" id="A0A927HHR2"/>
<evidence type="ECO:0000256" key="1">
    <source>
        <dbReference type="ARBA" id="ARBA00009387"/>
    </source>
</evidence>
<dbReference type="SUPFAM" id="SSF53955">
    <property type="entry name" value="Lysozyme-like"/>
    <property type="match status" value="1"/>
</dbReference>
<feature type="chain" id="PRO_5036873324" evidence="2">
    <location>
        <begin position="27"/>
        <end position="240"/>
    </location>
</feature>
<keyword evidence="5" id="KW-1185">Reference proteome</keyword>
<feature type="domain" description="Transglycosylase SLT" evidence="3">
    <location>
        <begin position="112"/>
        <end position="174"/>
    </location>
</feature>
<dbReference type="Proteomes" id="UP000635142">
    <property type="component" value="Unassembled WGS sequence"/>
</dbReference>